<dbReference type="InterPro" id="IPR016024">
    <property type="entry name" value="ARM-type_fold"/>
</dbReference>
<dbReference type="AlphaFoldDB" id="A2F975"/>
<dbReference type="Proteomes" id="UP000001542">
    <property type="component" value="Unassembled WGS sequence"/>
</dbReference>
<evidence type="ECO:0000313" key="1">
    <source>
        <dbReference type="EMBL" id="EAX98553.1"/>
    </source>
</evidence>
<dbReference type="GO" id="GO:0008139">
    <property type="term" value="F:nuclear localization sequence binding"/>
    <property type="evidence" value="ECO:0000318"/>
    <property type="project" value="GO_Central"/>
</dbReference>
<dbReference type="GO" id="GO:0005634">
    <property type="term" value="C:nucleus"/>
    <property type="evidence" value="ECO:0000318"/>
    <property type="project" value="GO_Central"/>
</dbReference>
<dbReference type="VEuPathDB" id="TrichDB:TVAGG3_0236840"/>
<protein>
    <recommendedName>
        <fullName evidence="3">Importin N-terminal domain-containing protein</fullName>
    </recommendedName>
</protein>
<sequence length="995" mass="113400">MDQQELSELLLQSIRQASPEINQKLQKFTLDRNAPFFLLNIMQENPGSVLQKAALTYLYRFLKEKIVHLDEQYQLHIQNLLLTKLNANFNQDTYQLIADNLTYLYEHDINQYPGLLDFVSECIKNPERYYFGIFLLSTLIEKLKNETCEKFWETFNNISLEAMNKDDALTIYHGFHIFVKLVSKIVATTDILEASENHISRINELPELIGISRESYSVSFWNDIGVLNQEISEDFPKFAISMIDKAISVAENGEYTTQLRVACLEIFYTAEEIPIDLVKRTIAACFAVCAVLMNEDDSIQEDRISVIESSMFHYPGEEICNFISELINQYIDSDDVTCQATALLVFRAFFTNAANFAFKNIGYIIETLETAVTMEDKPKLQEAACMVLSHFDEGFKSLNCHSANFIPPLITILANENSELTIHAYQALEAILSKLDTPVDNLFQTIYELIEKVTADNISNFIKILALSIPNTSEFDDESADIVIELINDVVTQHSIDAKVSCFDLAIQLIKVDEAQVITLNEMLIPVVGEVIQQVLQQDNPDQEMSLFDEAISAVDYLSGLITCLKREALGYVLEFIGPMLQFVSKLSLSRERMSLIKSSLRCLSRVTKIWGQIHEELEIDDQKRELLDQVFPAVCDGIKNLIQQSKPSLQKTAIECALKIRHLLDDETRFDFYKNIIQIINEESQRFLFITDCFFAASKFIRMSNEMAPNYIQLADEVFESVSSGNIPFLEGKKLKESGAASFVFPAFCTFCSALLELSSPSSDQIVEYLLEWYNLDDELAHFEVSRAFIALLDGNAVSEEKTNEVLRSVLDDIEKASEPSLQQNIVYFLNLLVQRHENLIEIIKGYLGQINDWYNNAKGEKVGYQDLLANIASLYLSLAVKVDLDNSYCSAALEQFPPYDYSEAKTMSMNIITLYNNGKLVGDLANETAYAIARLITWDDEKVAKADLDQEIIEELIAIFRNIVSQNQQILNELERLYKKMKPKMRKLNSVLN</sequence>
<dbReference type="Gene3D" id="1.25.10.10">
    <property type="entry name" value="Leucine-rich Repeat Variant"/>
    <property type="match status" value="1"/>
</dbReference>
<dbReference type="InterPro" id="IPR011989">
    <property type="entry name" value="ARM-like"/>
</dbReference>
<keyword evidence="2" id="KW-1185">Reference proteome</keyword>
<reference evidence="1" key="2">
    <citation type="journal article" date="2007" name="Science">
        <title>Draft genome sequence of the sexually transmitted pathogen Trichomonas vaginalis.</title>
        <authorList>
            <person name="Carlton J.M."/>
            <person name="Hirt R.P."/>
            <person name="Silva J.C."/>
            <person name="Delcher A.L."/>
            <person name="Schatz M."/>
            <person name="Zhao Q."/>
            <person name="Wortman J.R."/>
            <person name="Bidwell S.L."/>
            <person name="Alsmark U.C.M."/>
            <person name="Besteiro S."/>
            <person name="Sicheritz-Ponten T."/>
            <person name="Noel C.J."/>
            <person name="Dacks J.B."/>
            <person name="Foster P.G."/>
            <person name="Simillion C."/>
            <person name="Van de Peer Y."/>
            <person name="Miranda-Saavedra D."/>
            <person name="Barton G.J."/>
            <person name="Westrop G.D."/>
            <person name="Mueller S."/>
            <person name="Dessi D."/>
            <person name="Fiori P.L."/>
            <person name="Ren Q."/>
            <person name="Paulsen I."/>
            <person name="Zhang H."/>
            <person name="Bastida-Corcuera F.D."/>
            <person name="Simoes-Barbosa A."/>
            <person name="Brown M.T."/>
            <person name="Hayes R.D."/>
            <person name="Mukherjee M."/>
            <person name="Okumura C.Y."/>
            <person name="Schneider R."/>
            <person name="Smith A.J."/>
            <person name="Vanacova S."/>
            <person name="Villalvazo M."/>
            <person name="Haas B.J."/>
            <person name="Pertea M."/>
            <person name="Feldblyum T.V."/>
            <person name="Utterback T.R."/>
            <person name="Shu C.L."/>
            <person name="Osoegawa K."/>
            <person name="de Jong P.J."/>
            <person name="Hrdy I."/>
            <person name="Horvathova L."/>
            <person name="Zubacova Z."/>
            <person name="Dolezal P."/>
            <person name="Malik S.B."/>
            <person name="Logsdon J.M. Jr."/>
            <person name="Henze K."/>
            <person name="Gupta A."/>
            <person name="Wang C.C."/>
            <person name="Dunne R.L."/>
            <person name="Upcroft J.A."/>
            <person name="Upcroft P."/>
            <person name="White O."/>
            <person name="Salzberg S.L."/>
            <person name="Tang P."/>
            <person name="Chiu C.-H."/>
            <person name="Lee Y.-S."/>
            <person name="Embley T.M."/>
            <person name="Coombs G.H."/>
            <person name="Mottram J.C."/>
            <person name="Tachezy J."/>
            <person name="Fraser-Liggett C.M."/>
            <person name="Johnson P.J."/>
        </authorList>
    </citation>
    <scope>NUCLEOTIDE SEQUENCE [LARGE SCALE GENOMIC DNA]</scope>
    <source>
        <strain evidence="1">G3</strain>
    </source>
</reference>
<gene>
    <name evidence="1" type="ORF">TVAG_281510</name>
</gene>
<dbReference type="SUPFAM" id="SSF48371">
    <property type="entry name" value="ARM repeat"/>
    <property type="match status" value="1"/>
</dbReference>
<accession>A2F975</accession>
<dbReference type="SMR" id="A2F975"/>
<proteinExistence type="predicted"/>
<dbReference type="EMBL" id="DS113671">
    <property type="protein sequence ID" value="EAX98553.1"/>
    <property type="molecule type" value="Genomic_DNA"/>
</dbReference>
<organism evidence="1 2">
    <name type="scientific">Trichomonas vaginalis (strain ATCC PRA-98 / G3)</name>
    <dbReference type="NCBI Taxonomy" id="412133"/>
    <lineage>
        <taxon>Eukaryota</taxon>
        <taxon>Metamonada</taxon>
        <taxon>Parabasalia</taxon>
        <taxon>Trichomonadida</taxon>
        <taxon>Trichomonadidae</taxon>
        <taxon>Trichomonas</taxon>
    </lineage>
</organism>
<dbReference type="VEuPathDB" id="TrichDB:TVAG_281510"/>
<reference evidence="1" key="1">
    <citation type="submission" date="2006-10" db="EMBL/GenBank/DDBJ databases">
        <authorList>
            <person name="Amadeo P."/>
            <person name="Zhao Q."/>
            <person name="Wortman J."/>
            <person name="Fraser-Liggett C."/>
            <person name="Carlton J."/>
        </authorList>
    </citation>
    <scope>NUCLEOTIDE SEQUENCE</scope>
    <source>
        <strain evidence="1">G3</strain>
    </source>
</reference>
<dbReference type="GO" id="GO:0061608">
    <property type="term" value="F:nuclear import signal receptor activity"/>
    <property type="evidence" value="ECO:0000318"/>
    <property type="project" value="GO_Central"/>
</dbReference>
<dbReference type="GO" id="GO:0006606">
    <property type="term" value="P:protein import into nucleus"/>
    <property type="evidence" value="ECO:0000318"/>
    <property type="project" value="GO_Central"/>
</dbReference>
<dbReference type="STRING" id="5722.A2F975"/>
<dbReference type="KEGG" id="tva:4756351"/>
<evidence type="ECO:0000313" key="2">
    <source>
        <dbReference type="Proteomes" id="UP000001542"/>
    </source>
</evidence>
<evidence type="ECO:0008006" key="3">
    <source>
        <dbReference type="Google" id="ProtNLM"/>
    </source>
</evidence>
<name>A2F975_TRIV3</name>
<dbReference type="InParanoid" id="A2F975"/>
<dbReference type="GO" id="GO:0005737">
    <property type="term" value="C:cytoplasm"/>
    <property type="evidence" value="ECO:0000318"/>
    <property type="project" value="GO_Central"/>
</dbReference>
<dbReference type="RefSeq" id="XP_001311483.1">
    <property type="nucleotide sequence ID" value="XM_001311482.1"/>
</dbReference>